<comment type="similarity">
    <text evidence="1">Belongs to the ribosome association toxin RatA family.</text>
</comment>
<feature type="domain" description="Coenzyme Q-binding protein COQ10 START" evidence="2">
    <location>
        <begin position="84"/>
        <end position="196"/>
    </location>
</feature>
<proteinExistence type="inferred from homology"/>
<evidence type="ECO:0000313" key="3">
    <source>
        <dbReference type="EMBL" id="TCJ15272.1"/>
    </source>
</evidence>
<dbReference type="OrthoDB" id="8592441at2"/>
<name>A0A4V2NVY3_9PROT</name>
<evidence type="ECO:0000313" key="4">
    <source>
        <dbReference type="Proteomes" id="UP000295443"/>
    </source>
</evidence>
<dbReference type="EMBL" id="SJZB01000028">
    <property type="protein sequence ID" value="TCJ15272.1"/>
    <property type="molecule type" value="Genomic_DNA"/>
</dbReference>
<reference evidence="3 4" key="1">
    <citation type="submission" date="2019-03" db="EMBL/GenBank/DDBJ databases">
        <title>Genome sequence of Thiobacillaceae bacterium LSR1, a sulfur-oxidizing bacterium isolated from freshwater sediment.</title>
        <authorList>
            <person name="Li S."/>
        </authorList>
    </citation>
    <scope>NUCLEOTIDE SEQUENCE [LARGE SCALE GENOMIC DNA]</scope>
    <source>
        <strain evidence="3 4">LSR1</strain>
    </source>
</reference>
<dbReference type="Proteomes" id="UP000295443">
    <property type="component" value="Unassembled WGS sequence"/>
</dbReference>
<gene>
    <name evidence="3" type="ORF">EZJ19_07485</name>
</gene>
<dbReference type="PANTHER" id="PTHR34060:SF1">
    <property type="entry name" value="POLYKETIDE CYCLASE _ DEHYDRASE AND LIPID TRANSPORT PROTEIN"/>
    <property type="match status" value="1"/>
</dbReference>
<dbReference type="InterPro" id="IPR023393">
    <property type="entry name" value="START-like_dom_sf"/>
</dbReference>
<dbReference type="SUPFAM" id="SSF55961">
    <property type="entry name" value="Bet v1-like"/>
    <property type="match status" value="1"/>
</dbReference>
<dbReference type="Pfam" id="PF03364">
    <property type="entry name" value="Polyketide_cyc"/>
    <property type="match status" value="1"/>
</dbReference>
<protein>
    <recommendedName>
        <fullName evidence="2">Coenzyme Q-binding protein COQ10 START domain-containing protein</fullName>
    </recommendedName>
</protein>
<dbReference type="PANTHER" id="PTHR34060">
    <property type="entry name" value="POLYKETIDE CYCLASE / DEHYDRASE AND LIPID TRANSPORT PROTEIN"/>
    <property type="match status" value="1"/>
</dbReference>
<comment type="caution">
    <text evidence="3">The sequence shown here is derived from an EMBL/GenBank/DDBJ whole genome shotgun (WGS) entry which is preliminary data.</text>
</comment>
<accession>A0A4V2NVY3</accession>
<dbReference type="AlphaFoldDB" id="A0A4V2NVY3"/>
<keyword evidence="4" id="KW-1185">Reference proteome</keyword>
<sequence length="224" mass="25336">MTWCREHYTEPLSRTSQHAEKFRLRPDRTEVHWRSGPKTARGDGMFKYLLWLFAVMPSCVIAAQSKVITDIGLSGVSIRAITAVNADRRVLWDTLTDYNRLAAFVPGMTLSRQISPANARTKQVEQRGEGGLLAMVLPDHVIMELDEQPYSRIGFRSVSGGLSSMQGEWVILGEQAPVTLGYRARVVTALPPPPVLTEDYIREEIRLRMEAVAREAERRMRLGR</sequence>
<dbReference type="Gene3D" id="3.30.530.20">
    <property type="match status" value="1"/>
</dbReference>
<evidence type="ECO:0000256" key="1">
    <source>
        <dbReference type="ARBA" id="ARBA00008918"/>
    </source>
</evidence>
<evidence type="ECO:0000259" key="2">
    <source>
        <dbReference type="Pfam" id="PF03364"/>
    </source>
</evidence>
<dbReference type="InterPro" id="IPR005031">
    <property type="entry name" value="COQ10_START"/>
</dbReference>
<organism evidence="3 4">
    <name type="scientific">Parasulfuritortus cantonensis</name>
    <dbReference type="NCBI Taxonomy" id="2528202"/>
    <lineage>
        <taxon>Bacteria</taxon>
        <taxon>Pseudomonadati</taxon>
        <taxon>Pseudomonadota</taxon>
        <taxon>Betaproteobacteria</taxon>
        <taxon>Nitrosomonadales</taxon>
        <taxon>Thiobacillaceae</taxon>
        <taxon>Parasulfuritortus</taxon>
    </lineage>
</organism>